<dbReference type="InterPro" id="IPR052894">
    <property type="entry name" value="AsmA-related"/>
</dbReference>
<sequence length="624" mass="65404">MGRRTKVILGILAGIPVLALAAAVLVVPMVELGPMAAGHATAALGRPVTIGSLRVSPGLSLGVEVREARLANIDGGSRPAMAEVGSLNATLDLLPLLRGEVVLRRAAIDGFTLYLERAADWRANWHFGERPAAPATPPDRSGLPMVHDLRLARSEIVFRTSSGKELRARLDSTAVTATAPDQPARMTVSGSYGGVPVALEAVLGSIATLRDASIPFPIEMRATSRAETVVEFLGTATDPLNVDGAEGRIRVSAATPEAILGMAGAGGTDVPPVPVALAGQVMRNGDLWRLTAVEGTLDGAPFTAPVIELTEGSRGRPDAVVVAFEFTRLDVNRILGARPPSGSQESGDADLPLIVPEMPDPLLRADLAAQELIYARLHARDARLKAEMAPGRITVETLALAAFGARFDASGELLPARGGGAAVTAAARMTQGDIDTLRRAFRLPALPLAGRLEAHAAVAAEAATLNAATAGARISVVAAMTSGSIAREVIEMASTDVRALFRTSRGMTRVSCLLAAVDVRAGRGEASPVRIRAGTGTISGLASFDLNREWLDLVIGSQRETTHFFALDIPVRVSGSFSNPDILPAQWSRSARARMESGATAPLPPDLRDTARRNPCYSDRSSRR</sequence>
<name>A0A9X9WW79_9PROT</name>
<dbReference type="InterPro" id="IPR007844">
    <property type="entry name" value="AsmA"/>
</dbReference>
<evidence type="ECO:0000313" key="3">
    <source>
        <dbReference type="EMBL" id="MBR0671408.1"/>
    </source>
</evidence>
<reference evidence="3" key="1">
    <citation type="submission" date="2020-01" db="EMBL/GenBank/DDBJ databases">
        <authorList>
            <person name="Rat A."/>
        </authorList>
    </citation>
    <scope>NUCLEOTIDE SEQUENCE</scope>
    <source>
        <strain evidence="3">LMG 31231</strain>
    </source>
</reference>
<organism evidence="3 4">
    <name type="scientific">Neoroseomonas soli</name>
    <dbReference type="NCBI Taxonomy" id="1081025"/>
    <lineage>
        <taxon>Bacteria</taxon>
        <taxon>Pseudomonadati</taxon>
        <taxon>Pseudomonadota</taxon>
        <taxon>Alphaproteobacteria</taxon>
        <taxon>Acetobacterales</taxon>
        <taxon>Acetobacteraceae</taxon>
        <taxon>Neoroseomonas</taxon>
    </lineage>
</organism>
<dbReference type="Proteomes" id="UP001138751">
    <property type="component" value="Unassembled WGS sequence"/>
</dbReference>
<protein>
    <submittedName>
        <fullName evidence="3">AsmA family protein</fullName>
    </submittedName>
</protein>
<dbReference type="PANTHER" id="PTHR30441">
    <property type="entry name" value="DUF748 DOMAIN-CONTAINING PROTEIN"/>
    <property type="match status" value="1"/>
</dbReference>
<accession>A0A9X9WW79</accession>
<dbReference type="AlphaFoldDB" id="A0A9X9WW79"/>
<feature type="region of interest" description="Disordered" evidence="1">
    <location>
        <begin position="593"/>
        <end position="624"/>
    </location>
</feature>
<dbReference type="GO" id="GO:0005886">
    <property type="term" value="C:plasma membrane"/>
    <property type="evidence" value="ECO:0007669"/>
    <property type="project" value="TreeGrafter"/>
</dbReference>
<proteinExistence type="predicted"/>
<dbReference type="PANTHER" id="PTHR30441:SF8">
    <property type="entry name" value="DUF748 DOMAIN-CONTAINING PROTEIN"/>
    <property type="match status" value="1"/>
</dbReference>
<gene>
    <name evidence="3" type="ORF">GXW76_09515</name>
</gene>
<dbReference type="EMBL" id="JAAEDM010000018">
    <property type="protein sequence ID" value="MBR0671408.1"/>
    <property type="molecule type" value="Genomic_DNA"/>
</dbReference>
<reference evidence="3" key="2">
    <citation type="journal article" date="2021" name="Syst. Appl. Microbiol.">
        <title>Roseomonas hellenica sp. nov., isolated from roots of wild-growing Alkanna tinctoria.</title>
        <authorList>
            <person name="Rat A."/>
            <person name="Naranjo H.D."/>
            <person name="Lebbe L."/>
            <person name="Cnockaert M."/>
            <person name="Krigas N."/>
            <person name="Grigoriadou K."/>
            <person name="Maloupa E."/>
            <person name="Willems A."/>
        </authorList>
    </citation>
    <scope>NUCLEOTIDE SEQUENCE</scope>
    <source>
        <strain evidence="3">LMG 31231</strain>
    </source>
</reference>
<keyword evidence="4" id="KW-1185">Reference proteome</keyword>
<comment type="caution">
    <text evidence="3">The sequence shown here is derived from an EMBL/GenBank/DDBJ whole genome shotgun (WGS) entry which is preliminary data.</text>
</comment>
<dbReference type="RefSeq" id="WP_211861781.1">
    <property type="nucleotide sequence ID" value="NZ_JAAEDM010000018.1"/>
</dbReference>
<feature type="domain" description="AsmA" evidence="2">
    <location>
        <begin position="1"/>
        <end position="127"/>
    </location>
</feature>
<dbReference type="GO" id="GO:0090313">
    <property type="term" value="P:regulation of protein targeting to membrane"/>
    <property type="evidence" value="ECO:0007669"/>
    <property type="project" value="TreeGrafter"/>
</dbReference>
<evidence type="ECO:0000256" key="1">
    <source>
        <dbReference type="SAM" id="MobiDB-lite"/>
    </source>
</evidence>
<dbReference type="Pfam" id="PF05170">
    <property type="entry name" value="AsmA"/>
    <property type="match status" value="1"/>
</dbReference>
<evidence type="ECO:0000313" key="4">
    <source>
        <dbReference type="Proteomes" id="UP001138751"/>
    </source>
</evidence>
<evidence type="ECO:0000259" key="2">
    <source>
        <dbReference type="Pfam" id="PF05170"/>
    </source>
</evidence>